<dbReference type="AlphaFoldDB" id="K6Y223"/>
<dbReference type="InterPro" id="IPR013324">
    <property type="entry name" value="RNA_pol_sigma_r3/r4-like"/>
</dbReference>
<dbReference type="GO" id="GO:0003677">
    <property type="term" value="F:DNA binding"/>
    <property type="evidence" value="ECO:0007669"/>
    <property type="project" value="InterPro"/>
</dbReference>
<dbReference type="RefSeq" id="WP_007617340.1">
    <property type="nucleotide sequence ID" value="NZ_BAEO01000012.1"/>
</dbReference>
<evidence type="ECO:0000259" key="2">
    <source>
        <dbReference type="Pfam" id="PF20239"/>
    </source>
</evidence>
<feature type="domain" description="DUF6596" evidence="2">
    <location>
        <begin position="187"/>
        <end position="284"/>
    </location>
</feature>
<sequence length="424" mass="49019">MSNKEQQDHIEHVFRHEYGSLVATLARRVGIQHIEMIEDAVQWSMTQALTHWALDKKPDNQTAWLYQVALRHLLSEFRNTVRHQVILNNEYEQQNIEFSGDLEASLSRELSDALLRMLFLACDDHIPIESQLVFTLKSLCGFSVSEIAARLFVSEANVYKRFIRAKNVLIKQKFNMDEINQSLITQRISAVHRVLYLVFTEGYLSSHPDVLIRNDLCEEASRLTLLLVQNPICNVPESHALLALMYFNIARLDTREDQAGLVLLAQQDRSMWDQQKITQAMEHLMYSGQGDTISRYHIEANIAAEHCMAVSYQDTRWDKIVGSYELLENVAPSALHILNRALAMAEWKNAKQGLEVLQRADIPTWLTRSYHWYAVLADLQYRDKQYKSAKQNAEQAIHLAPTNGIKDLLRRRMANYNTNKIILN</sequence>
<proteinExistence type="predicted"/>
<dbReference type="InterPro" id="IPR036388">
    <property type="entry name" value="WH-like_DNA-bd_sf"/>
</dbReference>
<dbReference type="SUPFAM" id="SSF48452">
    <property type="entry name" value="TPR-like"/>
    <property type="match status" value="1"/>
</dbReference>
<dbReference type="SUPFAM" id="SSF88659">
    <property type="entry name" value="Sigma3 and sigma4 domains of RNA polymerase sigma factors"/>
    <property type="match status" value="1"/>
</dbReference>
<dbReference type="Pfam" id="PF20239">
    <property type="entry name" value="DUF6596"/>
    <property type="match status" value="1"/>
</dbReference>
<dbReference type="Gene3D" id="1.10.1740.10">
    <property type="match status" value="1"/>
</dbReference>
<dbReference type="InterPro" id="IPR011990">
    <property type="entry name" value="TPR-like_helical_dom_sf"/>
</dbReference>
<comment type="caution">
    <text evidence="3">The sequence shown here is derived from an EMBL/GenBank/DDBJ whole genome shotgun (WGS) entry which is preliminary data.</text>
</comment>
<dbReference type="STRING" id="493475.GARC_1005"/>
<gene>
    <name evidence="3" type="ORF">GARC_1005</name>
</gene>
<dbReference type="EMBL" id="BAEO01000012">
    <property type="protein sequence ID" value="GAC17986.1"/>
    <property type="molecule type" value="Genomic_DNA"/>
</dbReference>
<dbReference type="InterPro" id="IPR013249">
    <property type="entry name" value="RNA_pol_sigma70_r4_t2"/>
</dbReference>
<dbReference type="eggNOG" id="COG4941">
    <property type="taxonomic scope" value="Bacteria"/>
</dbReference>
<evidence type="ECO:0000313" key="4">
    <source>
        <dbReference type="Proteomes" id="UP000006327"/>
    </source>
</evidence>
<organism evidence="3 4">
    <name type="scientific">Paraglaciecola arctica BSs20135</name>
    <dbReference type="NCBI Taxonomy" id="493475"/>
    <lineage>
        <taxon>Bacteria</taxon>
        <taxon>Pseudomonadati</taxon>
        <taxon>Pseudomonadota</taxon>
        <taxon>Gammaproteobacteria</taxon>
        <taxon>Alteromonadales</taxon>
        <taxon>Alteromonadaceae</taxon>
        <taxon>Paraglaciecola</taxon>
    </lineage>
</organism>
<name>K6Y223_9ALTE</name>
<protein>
    <submittedName>
        <fullName evidence="3">RNA polymerase sigma 70 family subunit</fullName>
    </submittedName>
</protein>
<evidence type="ECO:0000313" key="3">
    <source>
        <dbReference type="EMBL" id="GAC17986.1"/>
    </source>
</evidence>
<dbReference type="Gene3D" id="1.10.10.10">
    <property type="entry name" value="Winged helix-like DNA-binding domain superfamily/Winged helix DNA-binding domain"/>
    <property type="match status" value="1"/>
</dbReference>
<reference evidence="3 4" key="1">
    <citation type="journal article" date="2017" name="Antonie Van Leeuwenhoek">
        <title>Rhizobium rhizosphaerae sp. nov., a novel species isolated from rice rhizosphere.</title>
        <authorList>
            <person name="Zhao J.J."/>
            <person name="Zhang J."/>
            <person name="Zhang R.J."/>
            <person name="Zhang C.W."/>
            <person name="Yin H.Q."/>
            <person name="Zhang X.X."/>
        </authorList>
    </citation>
    <scope>NUCLEOTIDE SEQUENCE [LARGE SCALE GENOMIC DNA]</scope>
    <source>
        <strain evidence="3 4">BSs20135</strain>
    </source>
</reference>
<dbReference type="InterPro" id="IPR013325">
    <property type="entry name" value="RNA_pol_sigma_r2"/>
</dbReference>
<feature type="domain" description="RNA polymerase sigma factor 70 region 4 type 2" evidence="1">
    <location>
        <begin position="124"/>
        <end position="166"/>
    </location>
</feature>
<dbReference type="GO" id="GO:0006352">
    <property type="term" value="P:DNA-templated transcription initiation"/>
    <property type="evidence" value="ECO:0007669"/>
    <property type="project" value="InterPro"/>
</dbReference>
<accession>K6Y223</accession>
<dbReference type="PANTHER" id="PTHR47756">
    <property type="entry name" value="BLL6612 PROTEIN-RELATED"/>
    <property type="match status" value="1"/>
</dbReference>
<dbReference type="SUPFAM" id="SSF88946">
    <property type="entry name" value="Sigma2 domain of RNA polymerase sigma factors"/>
    <property type="match status" value="1"/>
</dbReference>
<dbReference type="InterPro" id="IPR046531">
    <property type="entry name" value="DUF6596"/>
</dbReference>
<dbReference type="PANTHER" id="PTHR47756:SF2">
    <property type="entry name" value="BLL6612 PROTEIN"/>
    <property type="match status" value="1"/>
</dbReference>
<dbReference type="Proteomes" id="UP000006327">
    <property type="component" value="Unassembled WGS sequence"/>
</dbReference>
<evidence type="ECO:0000259" key="1">
    <source>
        <dbReference type="Pfam" id="PF08281"/>
    </source>
</evidence>
<dbReference type="Pfam" id="PF08281">
    <property type="entry name" value="Sigma70_r4_2"/>
    <property type="match status" value="1"/>
</dbReference>
<keyword evidence="4" id="KW-1185">Reference proteome</keyword>
<dbReference type="GO" id="GO:0016987">
    <property type="term" value="F:sigma factor activity"/>
    <property type="evidence" value="ECO:0007669"/>
    <property type="project" value="InterPro"/>
</dbReference>